<sequence>DEQNQALSDIKQILDDNTKLREDNIRFEKKFAELQDDNTKLRENNTKLQEEFAKLNDDFQKFREDISC</sequence>
<proteinExistence type="predicted"/>
<gene>
    <name evidence="2" type="ORF">RFH988_LOCUS39433</name>
</gene>
<organism evidence="2 3">
    <name type="scientific">Rotaria sordida</name>
    <dbReference type="NCBI Taxonomy" id="392033"/>
    <lineage>
        <taxon>Eukaryota</taxon>
        <taxon>Metazoa</taxon>
        <taxon>Spiralia</taxon>
        <taxon>Gnathifera</taxon>
        <taxon>Rotifera</taxon>
        <taxon>Eurotatoria</taxon>
        <taxon>Bdelloidea</taxon>
        <taxon>Philodinida</taxon>
        <taxon>Philodinidae</taxon>
        <taxon>Rotaria</taxon>
    </lineage>
</organism>
<accession>A0A815VGN3</accession>
<feature type="coiled-coil region" evidence="1">
    <location>
        <begin position="17"/>
        <end position="65"/>
    </location>
</feature>
<evidence type="ECO:0000313" key="2">
    <source>
        <dbReference type="EMBL" id="CAF1528007.1"/>
    </source>
</evidence>
<feature type="non-terminal residue" evidence="2">
    <location>
        <position position="68"/>
    </location>
</feature>
<keyword evidence="1" id="KW-0175">Coiled coil</keyword>
<dbReference type="Gene3D" id="1.20.5.340">
    <property type="match status" value="1"/>
</dbReference>
<evidence type="ECO:0000256" key="1">
    <source>
        <dbReference type="SAM" id="Coils"/>
    </source>
</evidence>
<reference evidence="2" key="1">
    <citation type="submission" date="2021-02" db="EMBL/GenBank/DDBJ databases">
        <authorList>
            <person name="Nowell W R."/>
        </authorList>
    </citation>
    <scope>NUCLEOTIDE SEQUENCE</scope>
</reference>
<name>A0A815VGN3_9BILA</name>
<dbReference type="EMBL" id="CAJNOO010018729">
    <property type="protein sequence ID" value="CAF1528007.1"/>
    <property type="molecule type" value="Genomic_DNA"/>
</dbReference>
<feature type="non-terminal residue" evidence="2">
    <location>
        <position position="1"/>
    </location>
</feature>
<dbReference type="AlphaFoldDB" id="A0A815VGN3"/>
<evidence type="ECO:0000313" key="3">
    <source>
        <dbReference type="Proteomes" id="UP000663882"/>
    </source>
</evidence>
<comment type="caution">
    <text evidence="2">The sequence shown here is derived from an EMBL/GenBank/DDBJ whole genome shotgun (WGS) entry which is preliminary data.</text>
</comment>
<dbReference type="Proteomes" id="UP000663882">
    <property type="component" value="Unassembled WGS sequence"/>
</dbReference>
<protein>
    <submittedName>
        <fullName evidence="2">Uncharacterized protein</fullName>
    </submittedName>
</protein>
<dbReference type="OrthoDB" id="2685591at2759"/>